<accession>A0A9X2E8S3</accession>
<dbReference type="RefSeq" id="WP_251913994.1">
    <property type="nucleotide sequence ID" value="NZ_JAMRXG010000008.1"/>
</dbReference>
<evidence type="ECO:0000313" key="1">
    <source>
        <dbReference type="EMBL" id="MCM6775746.1"/>
    </source>
</evidence>
<evidence type="ECO:0000313" key="2">
    <source>
        <dbReference type="Proteomes" id="UP001139157"/>
    </source>
</evidence>
<organism evidence="1 2">
    <name type="scientific">Nocardia pulmonis</name>
    <dbReference type="NCBI Taxonomy" id="2951408"/>
    <lineage>
        <taxon>Bacteria</taxon>
        <taxon>Bacillati</taxon>
        <taxon>Actinomycetota</taxon>
        <taxon>Actinomycetes</taxon>
        <taxon>Mycobacteriales</taxon>
        <taxon>Nocardiaceae</taxon>
        <taxon>Nocardia</taxon>
    </lineage>
</organism>
<keyword evidence="2" id="KW-1185">Reference proteome</keyword>
<proteinExistence type="predicted"/>
<dbReference type="AlphaFoldDB" id="A0A9X2E8S3"/>
<sequence>MFVQKVDLKFGPDAPPVLKDAFDELAAVFAPFAGDRDVETFTEVAWSSLHGLATLDHDGRLRPDSRRQRLDILVAQWTRG</sequence>
<gene>
    <name evidence="1" type="ORF">NDR86_19910</name>
</gene>
<name>A0A9X2E8S3_9NOCA</name>
<reference evidence="1" key="1">
    <citation type="submission" date="2022-06" db="EMBL/GenBank/DDBJ databases">
        <title>Novel species in genus nocardia.</title>
        <authorList>
            <person name="Li F."/>
        </authorList>
    </citation>
    <scope>NUCLEOTIDE SEQUENCE</scope>
    <source>
        <strain evidence="1">CDC141</strain>
    </source>
</reference>
<dbReference type="InterPro" id="IPR036271">
    <property type="entry name" value="Tet_transcr_reg_TetR-rel_C_sf"/>
</dbReference>
<protein>
    <submittedName>
        <fullName evidence="1">WHG domain-containing protein</fullName>
    </submittedName>
</protein>
<dbReference type="Gene3D" id="1.10.357.10">
    <property type="entry name" value="Tetracycline Repressor, domain 2"/>
    <property type="match status" value="1"/>
</dbReference>
<dbReference type="SUPFAM" id="SSF48498">
    <property type="entry name" value="Tetracyclin repressor-like, C-terminal domain"/>
    <property type="match status" value="1"/>
</dbReference>
<dbReference type="Proteomes" id="UP001139157">
    <property type="component" value="Unassembled WGS sequence"/>
</dbReference>
<comment type="caution">
    <text evidence="1">The sequence shown here is derived from an EMBL/GenBank/DDBJ whole genome shotgun (WGS) entry which is preliminary data.</text>
</comment>
<dbReference type="EMBL" id="JAMRXG010000008">
    <property type="protein sequence ID" value="MCM6775746.1"/>
    <property type="molecule type" value="Genomic_DNA"/>
</dbReference>